<comment type="subcellular location">
    <subcellularLocation>
        <location evidence="1">Membrane</location>
        <topology evidence="1">Multi-pass membrane protein</topology>
    </subcellularLocation>
</comment>
<reference evidence="6" key="1">
    <citation type="journal article" date="2020" name="Stud. Mycol.">
        <title>101 Dothideomycetes genomes: a test case for predicting lifestyles and emergence of pathogens.</title>
        <authorList>
            <person name="Haridas S."/>
            <person name="Albert R."/>
            <person name="Binder M."/>
            <person name="Bloem J."/>
            <person name="Labutti K."/>
            <person name="Salamov A."/>
            <person name="Andreopoulos B."/>
            <person name="Baker S."/>
            <person name="Barry K."/>
            <person name="Bills G."/>
            <person name="Bluhm B."/>
            <person name="Cannon C."/>
            <person name="Castanera R."/>
            <person name="Culley D."/>
            <person name="Daum C."/>
            <person name="Ezra D."/>
            <person name="Gonzalez J."/>
            <person name="Henrissat B."/>
            <person name="Kuo A."/>
            <person name="Liang C."/>
            <person name="Lipzen A."/>
            <person name="Lutzoni F."/>
            <person name="Magnuson J."/>
            <person name="Mondo S."/>
            <person name="Nolan M."/>
            <person name="Ohm R."/>
            <person name="Pangilinan J."/>
            <person name="Park H.-J."/>
            <person name="Ramirez L."/>
            <person name="Alfaro M."/>
            <person name="Sun H."/>
            <person name="Tritt A."/>
            <person name="Yoshinaga Y."/>
            <person name="Zwiers L.-H."/>
            <person name="Turgeon B."/>
            <person name="Goodwin S."/>
            <person name="Spatafora J."/>
            <person name="Crous P."/>
            <person name="Grigoriev I."/>
        </authorList>
    </citation>
    <scope>NUCLEOTIDE SEQUENCE</scope>
    <source>
        <strain evidence="6">CBS 115976</strain>
    </source>
</reference>
<feature type="transmembrane region" description="Helical" evidence="5">
    <location>
        <begin position="295"/>
        <end position="316"/>
    </location>
</feature>
<evidence type="ECO:0000313" key="7">
    <source>
        <dbReference type="Proteomes" id="UP000799302"/>
    </source>
</evidence>
<organism evidence="6 7">
    <name type="scientific">Microthyrium microscopicum</name>
    <dbReference type="NCBI Taxonomy" id="703497"/>
    <lineage>
        <taxon>Eukaryota</taxon>
        <taxon>Fungi</taxon>
        <taxon>Dikarya</taxon>
        <taxon>Ascomycota</taxon>
        <taxon>Pezizomycotina</taxon>
        <taxon>Dothideomycetes</taxon>
        <taxon>Dothideomycetes incertae sedis</taxon>
        <taxon>Microthyriales</taxon>
        <taxon>Microthyriaceae</taxon>
        <taxon>Microthyrium</taxon>
    </lineage>
</organism>
<dbReference type="GO" id="GO:0016020">
    <property type="term" value="C:membrane"/>
    <property type="evidence" value="ECO:0007669"/>
    <property type="project" value="UniProtKB-SubCell"/>
</dbReference>
<dbReference type="AlphaFoldDB" id="A0A6A6UM64"/>
<dbReference type="GO" id="GO:0016765">
    <property type="term" value="F:transferase activity, transferring alkyl or aryl (other than methyl) groups"/>
    <property type="evidence" value="ECO:0007669"/>
    <property type="project" value="InterPro"/>
</dbReference>
<protein>
    <recommendedName>
        <fullName evidence="8">UbiA prenyltransferase</fullName>
    </recommendedName>
</protein>
<evidence type="ECO:0000256" key="1">
    <source>
        <dbReference type="ARBA" id="ARBA00004141"/>
    </source>
</evidence>
<dbReference type="Proteomes" id="UP000799302">
    <property type="component" value="Unassembled WGS sequence"/>
</dbReference>
<dbReference type="InterPro" id="IPR000537">
    <property type="entry name" value="UbiA_prenyltransferase"/>
</dbReference>
<keyword evidence="4 5" id="KW-0472">Membrane</keyword>
<gene>
    <name evidence="6" type="ORF">BT63DRAFT_199048</name>
</gene>
<sequence length="344" mass="38090">MTDSKESIIATHEPEQNAIPSFFAVYLALARRGLYNIWLFNFSDMKTIVVPQTLLAITNAKSGQFLLHLSTEMHHPLPSSPSWLTVLYRVPPTLAWIYLNLLVECVANQRLPGSIQEDSLNKPWRVMPSKLMSPASAEKLLFYLIPTTLIVSYYMGEMQFKASASLMSFIWLYNDLDGANSSPIMRNALNAFGLLSFSIGSTAVAVTTKSGHGGGSFAPTAVTWFSILWLAICTTIHAQDFADIAGDKARGRCSAPLLYGDSISRWSVAVPVMFWTFAAPAYWGLPWHHIGTPGIIAQALVVIVGTCLAVLVVGWNSLQMDTWMWRMWCLWSASLFVLPLFGSD</sequence>
<dbReference type="PANTHER" id="PTHR42723">
    <property type="entry name" value="CHLOROPHYLL SYNTHASE"/>
    <property type="match status" value="1"/>
</dbReference>
<evidence type="ECO:0000313" key="6">
    <source>
        <dbReference type="EMBL" id="KAF2672543.1"/>
    </source>
</evidence>
<feature type="transmembrane region" description="Helical" evidence="5">
    <location>
        <begin position="221"/>
        <end position="242"/>
    </location>
</feature>
<keyword evidence="2 5" id="KW-0812">Transmembrane</keyword>
<evidence type="ECO:0000256" key="2">
    <source>
        <dbReference type="ARBA" id="ARBA00022692"/>
    </source>
</evidence>
<dbReference type="EMBL" id="MU004232">
    <property type="protein sequence ID" value="KAF2672543.1"/>
    <property type="molecule type" value="Genomic_DNA"/>
</dbReference>
<accession>A0A6A6UM64</accession>
<keyword evidence="7" id="KW-1185">Reference proteome</keyword>
<dbReference type="InterPro" id="IPR050475">
    <property type="entry name" value="Prenyltransferase_related"/>
</dbReference>
<dbReference type="Pfam" id="PF01040">
    <property type="entry name" value="UbiA"/>
    <property type="match status" value="1"/>
</dbReference>
<dbReference type="PANTHER" id="PTHR42723:SF1">
    <property type="entry name" value="CHLOROPHYLL SYNTHASE, CHLOROPLASTIC"/>
    <property type="match status" value="1"/>
</dbReference>
<evidence type="ECO:0000256" key="3">
    <source>
        <dbReference type="ARBA" id="ARBA00022989"/>
    </source>
</evidence>
<evidence type="ECO:0000256" key="4">
    <source>
        <dbReference type="ARBA" id="ARBA00023136"/>
    </source>
</evidence>
<dbReference type="CDD" id="cd13965">
    <property type="entry name" value="PT_UbiA_3"/>
    <property type="match status" value="1"/>
</dbReference>
<evidence type="ECO:0008006" key="8">
    <source>
        <dbReference type="Google" id="ProtNLM"/>
    </source>
</evidence>
<evidence type="ECO:0000256" key="5">
    <source>
        <dbReference type="SAM" id="Phobius"/>
    </source>
</evidence>
<proteinExistence type="predicted"/>
<feature type="transmembrane region" description="Helical" evidence="5">
    <location>
        <begin position="263"/>
        <end position="283"/>
    </location>
</feature>
<name>A0A6A6UM64_9PEZI</name>
<dbReference type="OrthoDB" id="434972at2759"/>
<keyword evidence="3 5" id="KW-1133">Transmembrane helix</keyword>